<feature type="transmembrane region" description="Helical" evidence="2">
    <location>
        <begin position="6"/>
        <end position="29"/>
    </location>
</feature>
<feature type="transmembrane region" description="Helical" evidence="2">
    <location>
        <begin position="340"/>
        <end position="360"/>
    </location>
</feature>
<comment type="caution">
    <text evidence="4">The sequence shown here is derived from an EMBL/GenBank/DDBJ whole genome shotgun (WGS) entry which is preliminary data.</text>
</comment>
<evidence type="ECO:0000256" key="1">
    <source>
        <dbReference type="SAM" id="MobiDB-lite"/>
    </source>
</evidence>
<keyword evidence="2" id="KW-0812">Transmembrane</keyword>
<proteinExistence type="predicted"/>
<sequence length="621" mass="65821">MSASLFLAAGLAIVSVGVWGVAYLLALLATRPAHPEPAPSTQDLGPEPPAVASLLACGWVLTEDAAEATLIDLAARHYLEFRQPGNDPRQTTVHVRDPRPAGLNRYEQMIFDRVTSLATGGVVPLTALTFRDPAQAKGFRKRVEAAVIADCRKRGLSRRRFGPAALAVLNVLAVVCGFGLAAAVMLMPDSKNAHPSVSVAAGAWLFGAAVLVGIGNRPIGERDTPAGLAACARWLGVKTWLRNTEEFANLPPAAVTVWDRYLAYGAALGATRLASGVIDLGMGNRRRVWSSFGGTWHQLRVRYPNFWPRYGRTARYFIIEGLLVMLGGVLFVRIPGGGVILLAGVLLLCFGLYVLARAIVDVASPVTLTGQVLWREKWRTKSGSDDEAVPWLHYLAVDDGAGDTTTAWGVPSEWVDRCRDGDTVRISVRRWSRRVLSLEVVAASQVPPQEAASPVSGGTEALIAAELGISTIRGAGGAPLPSPEQLLTADEVSRAVGAPVTMRGISNPGSRAMSAGAVVFEGADRRALVSLIMADGTAGKAAMMLNRRNPPLPGIGDEAYGGDRSAVARKDGVVVSLSTRTSPHPVDPRNLHWLLSVAMTRLSPTRTPPGDGNAAGQRAVP</sequence>
<feature type="domain" description="Predicted membrane protein YciQ-like C-terminal" evidence="3">
    <location>
        <begin position="48"/>
        <end position="270"/>
    </location>
</feature>
<gene>
    <name evidence="4" type="ORF">GCM10023322_47850</name>
</gene>
<organism evidence="4 5">
    <name type="scientific">Rugosimonospora acidiphila</name>
    <dbReference type="NCBI Taxonomy" id="556531"/>
    <lineage>
        <taxon>Bacteria</taxon>
        <taxon>Bacillati</taxon>
        <taxon>Actinomycetota</taxon>
        <taxon>Actinomycetes</taxon>
        <taxon>Micromonosporales</taxon>
        <taxon>Micromonosporaceae</taxon>
        <taxon>Rugosimonospora</taxon>
    </lineage>
</organism>
<dbReference type="RefSeq" id="WP_345633029.1">
    <property type="nucleotide sequence ID" value="NZ_BAABJQ010000015.1"/>
</dbReference>
<feature type="transmembrane region" description="Helical" evidence="2">
    <location>
        <begin position="193"/>
        <end position="214"/>
    </location>
</feature>
<keyword evidence="2" id="KW-1133">Transmembrane helix</keyword>
<evidence type="ECO:0000256" key="2">
    <source>
        <dbReference type="SAM" id="Phobius"/>
    </source>
</evidence>
<feature type="transmembrane region" description="Helical" evidence="2">
    <location>
        <begin position="316"/>
        <end position="334"/>
    </location>
</feature>
<evidence type="ECO:0000259" key="3">
    <source>
        <dbReference type="Pfam" id="PF20990"/>
    </source>
</evidence>
<keyword evidence="2" id="KW-0472">Membrane</keyword>
<accession>A0ABP9S6P8</accession>
<dbReference type="EMBL" id="BAABJQ010000015">
    <property type="protein sequence ID" value="GAA5191149.1"/>
    <property type="molecule type" value="Genomic_DNA"/>
</dbReference>
<evidence type="ECO:0000313" key="4">
    <source>
        <dbReference type="EMBL" id="GAA5191149.1"/>
    </source>
</evidence>
<name>A0ABP9S6P8_9ACTN</name>
<feature type="transmembrane region" description="Helical" evidence="2">
    <location>
        <begin position="161"/>
        <end position="187"/>
    </location>
</feature>
<evidence type="ECO:0000313" key="5">
    <source>
        <dbReference type="Proteomes" id="UP001501570"/>
    </source>
</evidence>
<reference evidence="5" key="1">
    <citation type="journal article" date="2019" name="Int. J. Syst. Evol. Microbiol.">
        <title>The Global Catalogue of Microorganisms (GCM) 10K type strain sequencing project: providing services to taxonomists for standard genome sequencing and annotation.</title>
        <authorList>
            <consortium name="The Broad Institute Genomics Platform"/>
            <consortium name="The Broad Institute Genome Sequencing Center for Infectious Disease"/>
            <person name="Wu L."/>
            <person name="Ma J."/>
        </authorList>
    </citation>
    <scope>NUCLEOTIDE SEQUENCE [LARGE SCALE GENOMIC DNA]</scope>
    <source>
        <strain evidence="5">JCM 18304</strain>
    </source>
</reference>
<feature type="region of interest" description="Disordered" evidence="1">
    <location>
        <begin position="602"/>
        <end position="621"/>
    </location>
</feature>
<protein>
    <recommendedName>
        <fullName evidence="3">Predicted membrane protein YciQ-like C-terminal domain-containing protein</fullName>
    </recommendedName>
</protein>
<keyword evidence="5" id="KW-1185">Reference proteome</keyword>
<dbReference type="Proteomes" id="UP001501570">
    <property type="component" value="Unassembled WGS sequence"/>
</dbReference>
<dbReference type="Pfam" id="PF20990">
    <property type="entry name" value="DUF2207_C"/>
    <property type="match status" value="1"/>
</dbReference>
<dbReference type="InterPro" id="IPR048389">
    <property type="entry name" value="YciQ-like_C"/>
</dbReference>